<sequence>MKTVTLDILNDEAIKLLKNLEVLKLVRFRKERETTDSSKDQVSLSDFSFSKSRKILKDYKGSLSDSTADDRRSEI</sequence>
<accession>A0ABR9TAA6</accession>
<reference evidence="1 2" key="1">
    <citation type="submission" date="2018-02" db="EMBL/GenBank/DDBJ databases">
        <title>Sphingobacterium KA21.</title>
        <authorList>
            <person name="Vasarhelyi B.M."/>
            <person name="Deshmukh S."/>
            <person name="Balint B."/>
            <person name="Kukolya J."/>
        </authorList>
    </citation>
    <scope>NUCLEOTIDE SEQUENCE [LARGE SCALE GENOMIC DNA]</scope>
    <source>
        <strain evidence="1 2">Ka21</strain>
    </source>
</reference>
<evidence type="ECO:0000313" key="1">
    <source>
        <dbReference type="EMBL" id="MBE8722297.1"/>
    </source>
</evidence>
<dbReference type="RefSeq" id="WP_196940210.1">
    <property type="nucleotide sequence ID" value="NZ_MU158690.1"/>
</dbReference>
<dbReference type="EMBL" id="PSKQ01000023">
    <property type="protein sequence ID" value="MBE8722297.1"/>
    <property type="molecule type" value="Genomic_DNA"/>
</dbReference>
<gene>
    <name evidence="1" type="ORF">C4F40_16350</name>
</gene>
<organism evidence="1 2">
    <name type="scientific">Sphingobacterium pedocola</name>
    <dbReference type="NCBI Taxonomy" id="2082722"/>
    <lineage>
        <taxon>Bacteria</taxon>
        <taxon>Pseudomonadati</taxon>
        <taxon>Bacteroidota</taxon>
        <taxon>Sphingobacteriia</taxon>
        <taxon>Sphingobacteriales</taxon>
        <taxon>Sphingobacteriaceae</taxon>
        <taxon>Sphingobacterium</taxon>
    </lineage>
</organism>
<evidence type="ECO:0008006" key="3">
    <source>
        <dbReference type="Google" id="ProtNLM"/>
    </source>
</evidence>
<keyword evidence="2" id="KW-1185">Reference proteome</keyword>
<proteinExistence type="predicted"/>
<protein>
    <recommendedName>
        <fullName evidence="3">50S ribosomal protein L29</fullName>
    </recommendedName>
</protein>
<dbReference type="Proteomes" id="UP000618319">
    <property type="component" value="Unassembled WGS sequence"/>
</dbReference>
<name>A0ABR9TAA6_9SPHI</name>
<comment type="caution">
    <text evidence="1">The sequence shown here is derived from an EMBL/GenBank/DDBJ whole genome shotgun (WGS) entry which is preliminary data.</text>
</comment>
<evidence type="ECO:0000313" key="2">
    <source>
        <dbReference type="Proteomes" id="UP000618319"/>
    </source>
</evidence>